<evidence type="ECO:0000313" key="1">
    <source>
        <dbReference type="EMBL" id="POO03097.1"/>
    </source>
</evidence>
<evidence type="ECO:0000313" key="2">
    <source>
        <dbReference type="Proteomes" id="UP000237000"/>
    </source>
</evidence>
<accession>A0A2P5FZ95</accession>
<reference evidence="2" key="1">
    <citation type="submission" date="2016-06" db="EMBL/GenBank/DDBJ databases">
        <title>Parallel loss of symbiosis genes in relatives of nitrogen-fixing non-legume Parasponia.</title>
        <authorList>
            <person name="Van Velzen R."/>
            <person name="Holmer R."/>
            <person name="Bu F."/>
            <person name="Rutten L."/>
            <person name="Van Zeijl A."/>
            <person name="Liu W."/>
            <person name="Santuari L."/>
            <person name="Cao Q."/>
            <person name="Sharma T."/>
            <person name="Shen D."/>
            <person name="Roswanjaya Y."/>
            <person name="Wardhani T."/>
            <person name="Kalhor M.S."/>
            <person name="Jansen J."/>
            <person name="Van den Hoogen J."/>
            <person name="Gungor B."/>
            <person name="Hartog M."/>
            <person name="Hontelez J."/>
            <person name="Verver J."/>
            <person name="Yang W.-C."/>
            <person name="Schijlen E."/>
            <person name="Repin R."/>
            <person name="Schilthuizen M."/>
            <person name="Schranz E."/>
            <person name="Heidstra R."/>
            <person name="Miyata K."/>
            <person name="Fedorova E."/>
            <person name="Kohlen W."/>
            <person name="Bisseling T."/>
            <person name="Smit S."/>
            <person name="Geurts R."/>
        </authorList>
    </citation>
    <scope>NUCLEOTIDE SEQUENCE [LARGE SCALE GENOMIC DNA]</scope>
    <source>
        <strain evidence="2">cv. RG33-2</strain>
    </source>
</reference>
<protein>
    <submittedName>
        <fullName evidence="1">Uncharacterized protein</fullName>
    </submittedName>
</protein>
<proteinExistence type="predicted"/>
<dbReference type="InParanoid" id="A0A2P5FZ95"/>
<name>A0A2P5FZ95_TREOI</name>
<dbReference type="EMBL" id="JXTC01000003">
    <property type="protein sequence ID" value="POO03097.1"/>
    <property type="molecule type" value="Genomic_DNA"/>
</dbReference>
<dbReference type="Proteomes" id="UP000237000">
    <property type="component" value="Unassembled WGS sequence"/>
</dbReference>
<gene>
    <name evidence="1" type="ORF">TorRG33x02_011580</name>
</gene>
<keyword evidence="2" id="KW-1185">Reference proteome</keyword>
<sequence>MDEMAKGCTRNHELHDEHEFSLIDRESVYCCNACLETGIGCGILSVSSVILVSIQSVL</sequence>
<organism evidence="1 2">
    <name type="scientific">Trema orientale</name>
    <name type="common">Charcoal tree</name>
    <name type="synonym">Celtis orientalis</name>
    <dbReference type="NCBI Taxonomy" id="63057"/>
    <lineage>
        <taxon>Eukaryota</taxon>
        <taxon>Viridiplantae</taxon>
        <taxon>Streptophyta</taxon>
        <taxon>Embryophyta</taxon>
        <taxon>Tracheophyta</taxon>
        <taxon>Spermatophyta</taxon>
        <taxon>Magnoliopsida</taxon>
        <taxon>eudicotyledons</taxon>
        <taxon>Gunneridae</taxon>
        <taxon>Pentapetalae</taxon>
        <taxon>rosids</taxon>
        <taxon>fabids</taxon>
        <taxon>Rosales</taxon>
        <taxon>Cannabaceae</taxon>
        <taxon>Trema</taxon>
    </lineage>
</organism>
<comment type="caution">
    <text evidence="1">The sequence shown here is derived from an EMBL/GenBank/DDBJ whole genome shotgun (WGS) entry which is preliminary data.</text>
</comment>
<dbReference type="AlphaFoldDB" id="A0A2P5FZ95"/>